<evidence type="ECO:0000256" key="1">
    <source>
        <dbReference type="ARBA" id="ARBA00008390"/>
    </source>
</evidence>
<evidence type="ECO:0000256" key="2">
    <source>
        <dbReference type="RuleBase" id="RU003696"/>
    </source>
</evidence>
<evidence type="ECO:0000313" key="4">
    <source>
        <dbReference type="EMBL" id="CAI9560754.1"/>
    </source>
</evidence>
<accession>A0ABN9CKU6</accession>
<dbReference type="InterPro" id="IPR012674">
    <property type="entry name" value="Calycin"/>
</dbReference>
<dbReference type="Proteomes" id="UP001162483">
    <property type="component" value="Unassembled WGS sequence"/>
</dbReference>
<name>A0ABN9CKU6_9NEOB</name>
<dbReference type="InterPro" id="IPR000566">
    <property type="entry name" value="Lipocln_cytosolic_FA-bd_dom"/>
</dbReference>
<dbReference type="Gene3D" id="2.40.128.20">
    <property type="match status" value="1"/>
</dbReference>
<reference evidence="4" key="1">
    <citation type="submission" date="2023-05" db="EMBL/GenBank/DDBJ databases">
        <authorList>
            <person name="Stuckert A."/>
        </authorList>
    </citation>
    <scope>NUCLEOTIDE SEQUENCE</scope>
</reference>
<protein>
    <recommendedName>
        <fullName evidence="3">Cytosolic fatty-acid binding proteins domain-containing protein</fullName>
    </recommendedName>
</protein>
<dbReference type="PROSITE" id="PS00214">
    <property type="entry name" value="FABP"/>
    <property type="match status" value="1"/>
</dbReference>
<gene>
    <name evidence="4" type="ORF">SPARVUS_LOCUS5323992</name>
</gene>
<dbReference type="PANTHER" id="PTHR11955">
    <property type="entry name" value="FATTY ACID BINDING PROTEIN"/>
    <property type="match status" value="1"/>
</dbReference>
<dbReference type="EMBL" id="CATNWA010010859">
    <property type="protein sequence ID" value="CAI9560754.1"/>
    <property type="molecule type" value="Genomic_DNA"/>
</dbReference>
<feature type="domain" description="Cytosolic fatty-acid binding proteins" evidence="3">
    <location>
        <begin position="28"/>
        <end position="45"/>
    </location>
</feature>
<comment type="caution">
    <text evidence="4">The sequence shown here is derived from an EMBL/GenBank/DDBJ whole genome shotgun (WGS) entry which is preliminary data.</text>
</comment>
<organism evidence="4 5">
    <name type="scientific">Staurois parvus</name>
    <dbReference type="NCBI Taxonomy" id="386267"/>
    <lineage>
        <taxon>Eukaryota</taxon>
        <taxon>Metazoa</taxon>
        <taxon>Chordata</taxon>
        <taxon>Craniata</taxon>
        <taxon>Vertebrata</taxon>
        <taxon>Euteleostomi</taxon>
        <taxon>Amphibia</taxon>
        <taxon>Batrachia</taxon>
        <taxon>Anura</taxon>
        <taxon>Neobatrachia</taxon>
        <taxon>Ranoidea</taxon>
        <taxon>Ranidae</taxon>
        <taxon>Staurois</taxon>
    </lineage>
</organism>
<evidence type="ECO:0000313" key="5">
    <source>
        <dbReference type="Proteomes" id="UP001162483"/>
    </source>
</evidence>
<evidence type="ECO:0000259" key="3">
    <source>
        <dbReference type="PROSITE" id="PS00214"/>
    </source>
</evidence>
<proteinExistence type="inferred from homology"/>
<dbReference type="SUPFAM" id="SSF50814">
    <property type="entry name" value="Lipocalins"/>
    <property type="match status" value="1"/>
</dbReference>
<dbReference type="InterPro" id="IPR000463">
    <property type="entry name" value="Fatty_acid-bd"/>
</dbReference>
<dbReference type="PRINTS" id="PR00178">
    <property type="entry name" value="FATTYACIDBP"/>
</dbReference>
<feature type="non-terminal residue" evidence="4">
    <location>
        <position position="146"/>
    </location>
</feature>
<comment type="similarity">
    <text evidence="1 2">Belongs to the calycin superfamily. Fatty-acid binding protein (FABP) family.</text>
</comment>
<keyword evidence="5" id="KW-1185">Reference proteome</keyword>
<keyword evidence="2" id="KW-0813">Transport</keyword>
<sequence>MLFLISSSDRLGDPVCTALPMAPPNFSGTWTMVSNENFDRYMVALGIDIVTRNLAKFVKPQKVIEQDGDSFIIRTLSSVRSYRVQFTLGQEFDEDTKGLDNRKCKTLVTWDNGRLVCVQKGEKKNRGWVHWLEGDDLHLVCTCCLL</sequence>
<dbReference type="InterPro" id="IPR031259">
    <property type="entry name" value="ILBP"/>
</dbReference>
<dbReference type="Pfam" id="PF00061">
    <property type="entry name" value="Lipocalin"/>
    <property type="match status" value="1"/>
</dbReference>